<organism evidence="1 2">
    <name type="scientific">Bordetella ansorpii</name>
    <dbReference type="NCBI Taxonomy" id="288768"/>
    <lineage>
        <taxon>Bacteria</taxon>
        <taxon>Pseudomonadati</taxon>
        <taxon>Pseudomonadota</taxon>
        <taxon>Betaproteobacteria</taxon>
        <taxon>Burkholderiales</taxon>
        <taxon>Alcaligenaceae</taxon>
        <taxon>Bordetella</taxon>
    </lineage>
</organism>
<accession>A0A157RFL2</accession>
<evidence type="ECO:0000313" key="2">
    <source>
        <dbReference type="Proteomes" id="UP000077037"/>
    </source>
</evidence>
<name>A0A157RFL2_9BORD</name>
<reference evidence="1 2" key="1">
    <citation type="submission" date="2016-03" db="EMBL/GenBank/DDBJ databases">
        <authorList>
            <consortium name="Pathogen Informatics"/>
        </authorList>
    </citation>
    <scope>NUCLEOTIDE SEQUENCE [LARGE SCALE GENOMIC DNA]</scope>
    <source>
        <strain evidence="1 2">NCTC13364</strain>
    </source>
</reference>
<sequence>MTLLETDGGIRLFVRKSSSARRNSWNRGNAVNSDSATASIGTMASTVVKVRLEATCSSRSSPVRSAAKRVARPMRASQVWRRERGEGASVWTPGAGSA</sequence>
<protein>
    <submittedName>
        <fullName evidence="1">Uncharacterized protein</fullName>
    </submittedName>
</protein>
<evidence type="ECO:0000313" key="1">
    <source>
        <dbReference type="EMBL" id="SAI56792.1"/>
    </source>
</evidence>
<gene>
    <name evidence="1" type="ORF">SAMEA1982600_04818</name>
</gene>
<dbReference type="EMBL" id="FKBS01000029">
    <property type="protein sequence ID" value="SAI56792.1"/>
    <property type="molecule type" value="Genomic_DNA"/>
</dbReference>
<proteinExistence type="predicted"/>
<dbReference type="Proteomes" id="UP000077037">
    <property type="component" value="Unassembled WGS sequence"/>
</dbReference>
<dbReference type="AlphaFoldDB" id="A0A157RFL2"/>